<evidence type="ECO:0000313" key="3">
    <source>
        <dbReference type="Proteomes" id="UP000499080"/>
    </source>
</evidence>
<evidence type="ECO:0008006" key="4">
    <source>
        <dbReference type="Google" id="ProtNLM"/>
    </source>
</evidence>
<keyword evidence="3" id="KW-1185">Reference proteome</keyword>
<accession>A0A4Y2S8L4</accession>
<feature type="signal peptide" evidence="1">
    <location>
        <begin position="1"/>
        <end position="18"/>
    </location>
</feature>
<evidence type="ECO:0000256" key="1">
    <source>
        <dbReference type="SAM" id="SignalP"/>
    </source>
</evidence>
<organism evidence="2 3">
    <name type="scientific">Araneus ventricosus</name>
    <name type="common">Orbweaver spider</name>
    <name type="synonym">Epeira ventricosa</name>
    <dbReference type="NCBI Taxonomy" id="182803"/>
    <lineage>
        <taxon>Eukaryota</taxon>
        <taxon>Metazoa</taxon>
        <taxon>Ecdysozoa</taxon>
        <taxon>Arthropoda</taxon>
        <taxon>Chelicerata</taxon>
        <taxon>Arachnida</taxon>
        <taxon>Araneae</taxon>
        <taxon>Araneomorphae</taxon>
        <taxon>Entelegynae</taxon>
        <taxon>Araneoidea</taxon>
        <taxon>Araneidae</taxon>
        <taxon>Araneus</taxon>
    </lineage>
</organism>
<name>A0A4Y2S8L4_ARAVE</name>
<keyword evidence="1" id="KW-0732">Signal</keyword>
<feature type="chain" id="PRO_5021212807" description="Secreted protein" evidence="1">
    <location>
        <begin position="19"/>
        <end position="125"/>
    </location>
</feature>
<evidence type="ECO:0000313" key="2">
    <source>
        <dbReference type="EMBL" id="GBN84281.1"/>
    </source>
</evidence>
<protein>
    <recommendedName>
        <fullName evidence="4">Secreted protein</fullName>
    </recommendedName>
</protein>
<comment type="caution">
    <text evidence="2">The sequence shown here is derived from an EMBL/GenBank/DDBJ whole genome shotgun (WGS) entry which is preliminary data.</text>
</comment>
<dbReference type="Proteomes" id="UP000499080">
    <property type="component" value="Unassembled WGS sequence"/>
</dbReference>
<gene>
    <name evidence="2" type="ORF">AVEN_174417_1</name>
</gene>
<dbReference type="AlphaFoldDB" id="A0A4Y2S8L4"/>
<proteinExistence type="predicted"/>
<reference evidence="2 3" key="1">
    <citation type="journal article" date="2019" name="Sci. Rep.">
        <title>Orb-weaving spider Araneus ventricosus genome elucidates the spidroin gene catalogue.</title>
        <authorList>
            <person name="Kono N."/>
            <person name="Nakamura H."/>
            <person name="Ohtoshi R."/>
            <person name="Moran D.A.P."/>
            <person name="Shinohara A."/>
            <person name="Yoshida Y."/>
            <person name="Fujiwara M."/>
            <person name="Mori M."/>
            <person name="Tomita M."/>
            <person name="Arakawa K."/>
        </authorList>
    </citation>
    <scope>NUCLEOTIDE SEQUENCE [LARGE SCALE GENOMIC DNA]</scope>
</reference>
<sequence>MHMRLILIILCCSVQVASIKFRFTYCLYPPPGGPTSSWKRSRRVSKRGLASPVVAIMVGKGRVTFSSDSTYILWVGHWLVMTTRTPSSVRELLQRPSFNSPCMPRQDRGNCICVPSLSSGEILKL</sequence>
<dbReference type="EMBL" id="BGPR01020295">
    <property type="protein sequence ID" value="GBN84281.1"/>
    <property type="molecule type" value="Genomic_DNA"/>
</dbReference>